<protein>
    <submittedName>
        <fullName evidence="1">Uncharacterized protein</fullName>
    </submittedName>
</protein>
<dbReference type="GeneID" id="88765433"/>
<name>G5J2C6_CROWT</name>
<sequence length="294" mass="34248">MASNNICIIGPRSSGKTTYLASLLYHQQHQFKQNKKIYYRVIAQTVETRELQEKAESLLKRGLKLEPTKLGDELQTIYDLPFFIFTIERNIGKFEELLNKNKIAEKFQVTAKDYPGEVFDDLAKSNLLGDNLEAFVKDCFDDKRGCIMMLPAWESGSDRYYLSLLKKFVYLMESEGKKKDYKMAVVMSKCERGEIWPGRHQPELDLFQLHLKKTTAYLRQTFDQNNLAFFALSTFGIRGDKDPRPNRIDLVKQGEERGSVLLQYGEGFPGQGRYSEELWQPYNLIEPLYWLMKS</sequence>
<dbReference type="Proteomes" id="UP000003477">
    <property type="component" value="Unassembled WGS sequence"/>
</dbReference>
<reference evidence="1 2" key="1">
    <citation type="journal article" date="2011" name="Front. Microbiol.">
        <title>Two Strains of Crocosphaera watsonii with Highly Conserved Genomes are Distinguished by Strain-Specific Features.</title>
        <authorList>
            <person name="Bench S.R."/>
            <person name="Ilikchyan I.N."/>
            <person name="Tripp H.J."/>
            <person name="Zehr J.P."/>
        </authorList>
    </citation>
    <scope>NUCLEOTIDE SEQUENCE [LARGE SCALE GENOMIC DNA]</scope>
    <source>
        <strain evidence="1 2">WH 0003</strain>
    </source>
</reference>
<dbReference type="SUPFAM" id="SSF52540">
    <property type="entry name" value="P-loop containing nucleoside triphosphate hydrolases"/>
    <property type="match status" value="2"/>
</dbReference>
<evidence type="ECO:0000313" key="2">
    <source>
        <dbReference type="Proteomes" id="UP000003477"/>
    </source>
</evidence>
<dbReference type="InterPro" id="IPR027417">
    <property type="entry name" value="P-loop_NTPase"/>
</dbReference>
<evidence type="ECO:0000313" key="1">
    <source>
        <dbReference type="EMBL" id="EHJ13660.1"/>
    </source>
</evidence>
<gene>
    <name evidence="1" type="ORF">CWATWH0003_1657</name>
</gene>
<dbReference type="RefSeq" id="WP_007310051.1">
    <property type="nucleotide sequence ID" value="NZ_AESD01000254.1"/>
</dbReference>
<proteinExistence type="predicted"/>
<dbReference type="PATRIC" id="fig|423471.3.peg.1548"/>
<accession>G5J2C6</accession>
<dbReference type="AlphaFoldDB" id="G5J2C6"/>
<dbReference type="EMBL" id="AESD01000254">
    <property type="protein sequence ID" value="EHJ13660.1"/>
    <property type="molecule type" value="Genomic_DNA"/>
</dbReference>
<organism evidence="1 2">
    <name type="scientific">Crocosphaera watsonii WH 0003</name>
    <dbReference type="NCBI Taxonomy" id="423471"/>
    <lineage>
        <taxon>Bacteria</taxon>
        <taxon>Bacillati</taxon>
        <taxon>Cyanobacteriota</taxon>
        <taxon>Cyanophyceae</taxon>
        <taxon>Oscillatoriophycideae</taxon>
        <taxon>Chroococcales</taxon>
        <taxon>Aphanothecaceae</taxon>
        <taxon>Crocosphaera</taxon>
    </lineage>
</organism>
<comment type="caution">
    <text evidence="1">The sequence shown here is derived from an EMBL/GenBank/DDBJ whole genome shotgun (WGS) entry which is preliminary data.</text>
</comment>